<sequence>MNKLVSSSGVLAASVFLTLACSTGATAQADPLPDLTVTTVLDGLAKPWDAVVAPDGTVLTGERAGRFVIRDVGGATRDLEADLGDLYASGETGLMGIALATDFATSRTIYTCQGVQGQGTGAGSAGTGSAGGGTDNHIAVVSWTVDSAWTELTRTGTLVDDIPVADGGRHGGCRILAHPDGTLYIGTGDTASPSVPQDRNSLGGKVLHINADGSAAADAPGRVFTLGHRNVQGLAIRPGTQDIYEVEQGTTRDDELNLLVPGGNYGYRPDRLPFVYDESVPMTDPTRVPGARAAVWSSGSPTIATPGLTFANGAGWGSWNGSAVVSSQQGEKLVFLKLSEDGTDYVDEADALVGTYGRLRSLTSFGSDGAFLLTTDNGSDDKVLLVTPAAG</sequence>
<evidence type="ECO:0000259" key="2">
    <source>
        <dbReference type="Pfam" id="PF07995"/>
    </source>
</evidence>
<keyword evidence="1" id="KW-0732">Signal</keyword>
<dbReference type="EMBL" id="CP015220">
    <property type="protein sequence ID" value="AMY21858.1"/>
    <property type="molecule type" value="Genomic_DNA"/>
</dbReference>
<dbReference type="PATRIC" id="fig|1653479.3.peg.549"/>
<reference evidence="4" key="2">
    <citation type="submission" date="2016-04" db="EMBL/GenBank/DDBJ databases">
        <title>Complete Genome and Plasmid Sequences for Rhodococcus fascians D188 and Draft Sequences for Rhodococcus spp. Isolates PBTS 1 and PBTS 2.</title>
        <authorList>
            <person name="Stamer R."/>
            <person name="Vereecke D."/>
            <person name="Zhang Y."/>
            <person name="Schilkey F."/>
            <person name="Devitt N."/>
            <person name="Randall J."/>
        </authorList>
    </citation>
    <scope>NUCLEOTIDE SEQUENCE [LARGE SCALE GENOMIC DNA]</scope>
    <source>
        <strain evidence="4">PBTS2</strain>
    </source>
</reference>
<dbReference type="InterPro" id="IPR011042">
    <property type="entry name" value="6-blade_b-propeller_TolB-like"/>
</dbReference>
<organism evidence="3 4">
    <name type="scientific">Rhodococcoides fascians</name>
    <name type="common">Rhodococcus fascians</name>
    <dbReference type="NCBI Taxonomy" id="1828"/>
    <lineage>
        <taxon>Bacteria</taxon>
        <taxon>Bacillati</taxon>
        <taxon>Actinomycetota</taxon>
        <taxon>Actinomycetes</taxon>
        <taxon>Mycobacteriales</taxon>
        <taxon>Nocardiaceae</taxon>
        <taxon>Rhodococcoides</taxon>
    </lineage>
</organism>
<name>A0A143QGH3_RHOFA</name>
<dbReference type="OrthoDB" id="9770043at2"/>
<feature type="chain" id="PRO_5039581707" evidence="1">
    <location>
        <begin position="28"/>
        <end position="391"/>
    </location>
</feature>
<accession>A0A143QGH3</accession>
<dbReference type="EC" id="1.1.5.-" evidence="3"/>
<dbReference type="Proteomes" id="UP000076038">
    <property type="component" value="Chromosome"/>
</dbReference>
<dbReference type="SUPFAM" id="SSF50952">
    <property type="entry name" value="Soluble quinoprotein glucose dehydrogenase"/>
    <property type="match status" value="1"/>
</dbReference>
<dbReference type="InterPro" id="IPR012938">
    <property type="entry name" value="Glc/Sorbosone_DH"/>
</dbReference>
<dbReference type="InterPro" id="IPR011041">
    <property type="entry name" value="Quinoprot_gluc/sorb_DH_b-prop"/>
</dbReference>
<dbReference type="GO" id="GO:0016491">
    <property type="term" value="F:oxidoreductase activity"/>
    <property type="evidence" value="ECO:0007669"/>
    <property type="project" value="UniProtKB-KW"/>
</dbReference>
<keyword evidence="4" id="KW-1185">Reference proteome</keyword>
<evidence type="ECO:0000313" key="3">
    <source>
        <dbReference type="EMBL" id="AMY21858.1"/>
    </source>
</evidence>
<dbReference type="PANTHER" id="PTHR19328:SF13">
    <property type="entry name" value="HIPL1 PROTEIN"/>
    <property type="match status" value="1"/>
</dbReference>
<keyword evidence="3" id="KW-0560">Oxidoreductase</keyword>
<gene>
    <name evidence="3" type="primary">yliI</name>
    <name evidence="3" type="ORF">A3Q41_00538</name>
</gene>
<dbReference type="KEGG" id="rhs:A3Q41_00538"/>
<evidence type="ECO:0000313" key="4">
    <source>
        <dbReference type="Proteomes" id="UP000076038"/>
    </source>
</evidence>
<protein>
    <submittedName>
        <fullName evidence="3">Soluble aldose sugar dehydrogenase YliI</fullName>
        <ecNumber evidence="3">1.1.5.-</ecNumber>
    </submittedName>
</protein>
<evidence type="ECO:0000256" key="1">
    <source>
        <dbReference type="SAM" id="SignalP"/>
    </source>
</evidence>
<dbReference type="Pfam" id="PF07995">
    <property type="entry name" value="GSDH"/>
    <property type="match status" value="1"/>
</dbReference>
<feature type="signal peptide" evidence="1">
    <location>
        <begin position="1"/>
        <end position="27"/>
    </location>
</feature>
<dbReference type="RefSeq" id="WP_027498340.1">
    <property type="nucleotide sequence ID" value="NZ_CP015220.1"/>
</dbReference>
<proteinExistence type="predicted"/>
<feature type="domain" description="Glucose/Sorbosone dehydrogenase" evidence="2">
    <location>
        <begin position="44"/>
        <end position="379"/>
    </location>
</feature>
<dbReference type="PANTHER" id="PTHR19328">
    <property type="entry name" value="HEDGEHOG-INTERACTING PROTEIN"/>
    <property type="match status" value="1"/>
</dbReference>
<dbReference type="Gene3D" id="2.120.10.30">
    <property type="entry name" value="TolB, C-terminal domain"/>
    <property type="match status" value="1"/>
</dbReference>
<dbReference type="AlphaFoldDB" id="A0A143QGH3"/>
<dbReference type="PROSITE" id="PS51257">
    <property type="entry name" value="PROKAR_LIPOPROTEIN"/>
    <property type="match status" value="1"/>
</dbReference>
<reference evidence="3 4" key="1">
    <citation type="journal article" date="2016" name="Genome Announc.">
        <title>Complete Genome and Plasmid Sequences for Rhodococcus fascians D188 and Draft Sequences for Rhodococcus Isolates PBTS 1 and PBTS 2.</title>
        <authorList>
            <person name="Stamler R.A."/>
            <person name="Vereecke D."/>
            <person name="Zhang Y."/>
            <person name="Schilkey F."/>
            <person name="Devitt N."/>
            <person name="Randall J.J."/>
        </authorList>
    </citation>
    <scope>NUCLEOTIDE SEQUENCE [LARGE SCALE GENOMIC DNA]</scope>
    <source>
        <strain evidence="3 4">PBTS2</strain>
    </source>
</reference>